<evidence type="ECO:0000256" key="1">
    <source>
        <dbReference type="ARBA" id="ARBA00022475"/>
    </source>
</evidence>
<evidence type="ECO:0000256" key="7">
    <source>
        <dbReference type="ARBA" id="ARBA00023136"/>
    </source>
</evidence>
<keyword evidence="12" id="KW-1185">Reference proteome</keyword>
<feature type="transmembrane region" description="Helical" evidence="10">
    <location>
        <begin position="6"/>
        <end position="23"/>
    </location>
</feature>
<keyword evidence="7 10" id="KW-0472">Membrane</keyword>
<dbReference type="EC" id="2.3.1.275" evidence="10"/>
<keyword evidence="1 10" id="KW-1003">Cell membrane</keyword>
<sequence length="234" mass="25392">MPIWIPPIIAFFLGSIPFGLLIAKSQGINIREHGSGNIGATNVLRVVGKKFGITCFVLDFIKGLIPALIGISLIQYFGQSLSMTIHALSGLATTLPEDQRATAQTLQLITGLCAILGHNYSPWVGFKGGKGIATSAGVFCAFAPFAIPILILVWCAFFFTTRYVSVASITASAALPLTVLWGSWYHGKIANGTWNKPLFFFSLFIGAMAIWKHRSNIQKLLNGTENRFTPKKKS</sequence>
<keyword evidence="5 10" id="KW-1133">Transmembrane helix</keyword>
<dbReference type="SMART" id="SM01207">
    <property type="entry name" value="G3P_acyltransf"/>
    <property type="match status" value="1"/>
</dbReference>
<organism evidence="11 12">
    <name type="scientific">Rubritalea spongiae</name>
    <dbReference type="NCBI Taxonomy" id="430797"/>
    <lineage>
        <taxon>Bacteria</taxon>
        <taxon>Pseudomonadati</taxon>
        <taxon>Verrucomicrobiota</taxon>
        <taxon>Verrucomicrobiia</taxon>
        <taxon>Verrucomicrobiales</taxon>
        <taxon>Rubritaleaceae</taxon>
        <taxon>Rubritalea</taxon>
    </lineage>
</organism>
<name>A0ABW5E1K2_9BACT</name>
<evidence type="ECO:0000256" key="9">
    <source>
        <dbReference type="ARBA" id="ARBA00023264"/>
    </source>
</evidence>
<comment type="subcellular location">
    <subcellularLocation>
        <location evidence="10">Cell membrane</location>
        <topology evidence="10">Multi-pass membrane protein</topology>
    </subcellularLocation>
</comment>
<evidence type="ECO:0000256" key="6">
    <source>
        <dbReference type="ARBA" id="ARBA00023098"/>
    </source>
</evidence>
<accession>A0ABW5E1K2</accession>
<feature type="transmembrane region" description="Helical" evidence="10">
    <location>
        <begin position="163"/>
        <end position="182"/>
    </location>
</feature>
<comment type="similarity">
    <text evidence="10">Belongs to the PlsY family.</text>
</comment>
<keyword evidence="4 10" id="KW-0812">Transmembrane</keyword>
<evidence type="ECO:0000256" key="4">
    <source>
        <dbReference type="ARBA" id="ARBA00022692"/>
    </source>
</evidence>
<dbReference type="GO" id="GO:0004366">
    <property type="term" value="F:glycerol-3-phosphate O-acyltransferase activity"/>
    <property type="evidence" value="ECO:0007669"/>
    <property type="project" value="UniProtKB-EC"/>
</dbReference>
<evidence type="ECO:0000313" key="11">
    <source>
        <dbReference type="EMBL" id="MFD2276482.1"/>
    </source>
</evidence>
<dbReference type="InterPro" id="IPR003811">
    <property type="entry name" value="G3P_acylTferase_PlsY"/>
</dbReference>
<keyword evidence="11" id="KW-0012">Acyltransferase</keyword>
<feature type="transmembrane region" description="Helical" evidence="10">
    <location>
        <begin position="194"/>
        <end position="211"/>
    </location>
</feature>
<dbReference type="Pfam" id="PF02660">
    <property type="entry name" value="G3P_acyltransf"/>
    <property type="match status" value="1"/>
</dbReference>
<comment type="catalytic activity">
    <reaction evidence="10">
        <text>an acyl phosphate + sn-glycerol 3-phosphate = a 1-acyl-sn-glycero-3-phosphate + phosphate</text>
        <dbReference type="Rhea" id="RHEA:34075"/>
        <dbReference type="ChEBI" id="CHEBI:43474"/>
        <dbReference type="ChEBI" id="CHEBI:57597"/>
        <dbReference type="ChEBI" id="CHEBI:57970"/>
        <dbReference type="ChEBI" id="CHEBI:59918"/>
        <dbReference type="EC" id="2.3.1.275"/>
    </reaction>
</comment>
<reference evidence="12" key="1">
    <citation type="journal article" date="2019" name="Int. J. Syst. Evol. Microbiol.">
        <title>The Global Catalogue of Microorganisms (GCM) 10K type strain sequencing project: providing services to taxonomists for standard genome sequencing and annotation.</title>
        <authorList>
            <consortium name="The Broad Institute Genomics Platform"/>
            <consortium name="The Broad Institute Genome Sequencing Center for Infectious Disease"/>
            <person name="Wu L."/>
            <person name="Ma J."/>
        </authorList>
    </citation>
    <scope>NUCLEOTIDE SEQUENCE [LARGE SCALE GENOMIC DNA]</scope>
    <source>
        <strain evidence="12">JCM 16545</strain>
    </source>
</reference>
<dbReference type="PANTHER" id="PTHR30309">
    <property type="entry name" value="INNER MEMBRANE PROTEIN YGIH"/>
    <property type="match status" value="1"/>
</dbReference>
<evidence type="ECO:0000256" key="8">
    <source>
        <dbReference type="ARBA" id="ARBA00023209"/>
    </source>
</evidence>
<dbReference type="Proteomes" id="UP001597297">
    <property type="component" value="Unassembled WGS sequence"/>
</dbReference>
<comment type="subunit">
    <text evidence="10">Probably interacts with PlsX.</text>
</comment>
<dbReference type="PANTHER" id="PTHR30309:SF0">
    <property type="entry name" value="GLYCEROL-3-PHOSPHATE ACYLTRANSFERASE-RELATED"/>
    <property type="match status" value="1"/>
</dbReference>
<keyword evidence="8 10" id="KW-0594">Phospholipid biosynthesis</keyword>
<keyword evidence="9 10" id="KW-1208">Phospholipid metabolism</keyword>
<comment type="caution">
    <text evidence="11">The sequence shown here is derived from an EMBL/GenBank/DDBJ whole genome shotgun (WGS) entry which is preliminary data.</text>
</comment>
<comment type="function">
    <text evidence="10">Catalyzes the transfer of an acyl group from acyl-phosphate (acyl-PO(4)) to glycerol-3-phosphate (G3P) to form lysophosphatidic acid (LPA). This enzyme utilizes acyl-phosphate as fatty acyl donor, but not acyl-CoA or acyl-ACP.</text>
</comment>
<dbReference type="NCBIfam" id="TIGR00023">
    <property type="entry name" value="glycerol-3-phosphate 1-O-acyltransferase PlsY"/>
    <property type="match status" value="1"/>
</dbReference>
<feature type="transmembrane region" description="Helical" evidence="10">
    <location>
        <begin position="132"/>
        <end position="156"/>
    </location>
</feature>
<dbReference type="HAMAP" id="MF_01043">
    <property type="entry name" value="PlsY"/>
    <property type="match status" value="1"/>
</dbReference>
<evidence type="ECO:0000256" key="10">
    <source>
        <dbReference type="HAMAP-Rule" id="MF_01043"/>
    </source>
</evidence>
<evidence type="ECO:0000256" key="5">
    <source>
        <dbReference type="ARBA" id="ARBA00022989"/>
    </source>
</evidence>
<keyword evidence="2 10" id="KW-0444">Lipid biosynthesis</keyword>
<evidence type="ECO:0000313" key="12">
    <source>
        <dbReference type="Proteomes" id="UP001597297"/>
    </source>
</evidence>
<keyword evidence="3 10" id="KW-0808">Transferase</keyword>
<comment type="pathway">
    <text evidence="10">Lipid metabolism; phospholipid metabolism.</text>
</comment>
<dbReference type="EMBL" id="JBHUJC010000025">
    <property type="protein sequence ID" value="MFD2276482.1"/>
    <property type="molecule type" value="Genomic_DNA"/>
</dbReference>
<protein>
    <recommendedName>
        <fullName evidence="10">Glycerol-3-phosphate acyltransferase</fullName>
    </recommendedName>
    <alternativeName>
        <fullName evidence="10">Acyl-PO4 G3P acyltransferase</fullName>
    </alternativeName>
    <alternativeName>
        <fullName evidence="10">Acyl-phosphate--glycerol-3-phosphate acyltransferase</fullName>
    </alternativeName>
    <alternativeName>
        <fullName evidence="10">G3P acyltransferase</fullName>
        <shortName evidence="10">GPAT</shortName>
        <ecNumber evidence="10">2.3.1.275</ecNumber>
    </alternativeName>
    <alternativeName>
        <fullName evidence="10">Lysophosphatidic acid synthase</fullName>
        <shortName evidence="10">LPA synthase</shortName>
    </alternativeName>
</protein>
<feature type="transmembrane region" description="Helical" evidence="10">
    <location>
        <begin position="51"/>
        <end position="74"/>
    </location>
</feature>
<evidence type="ECO:0000256" key="2">
    <source>
        <dbReference type="ARBA" id="ARBA00022516"/>
    </source>
</evidence>
<keyword evidence="6 10" id="KW-0443">Lipid metabolism</keyword>
<gene>
    <name evidence="10 11" type="primary">plsY</name>
    <name evidence="11" type="ORF">ACFSQZ_08385</name>
</gene>
<proteinExistence type="inferred from homology"/>
<dbReference type="RefSeq" id="WP_377093050.1">
    <property type="nucleotide sequence ID" value="NZ_JBHSJM010000001.1"/>
</dbReference>
<evidence type="ECO:0000256" key="3">
    <source>
        <dbReference type="ARBA" id="ARBA00022679"/>
    </source>
</evidence>